<dbReference type="AlphaFoldDB" id="A0A397AP89"/>
<evidence type="ECO:0000256" key="3">
    <source>
        <dbReference type="ARBA" id="ARBA00022491"/>
    </source>
</evidence>
<dbReference type="EMBL" id="QUSZ01005961">
    <property type="protein sequence ID" value="RHY07457.1"/>
    <property type="molecule type" value="Genomic_DNA"/>
</dbReference>
<name>A0A397AP89_APHAT</name>
<dbReference type="InterPro" id="IPR036871">
    <property type="entry name" value="PX_dom_sf"/>
</dbReference>
<feature type="domain" description="RRM" evidence="9">
    <location>
        <begin position="402"/>
        <end position="474"/>
    </location>
</feature>
<evidence type="ECO:0000256" key="6">
    <source>
        <dbReference type="ARBA" id="ARBA00023242"/>
    </source>
</evidence>
<comment type="caution">
    <text evidence="11">The sequence shown here is derived from an EMBL/GenBank/DDBJ whole genome shotgun (WGS) entry which is preliminary data.</text>
</comment>
<evidence type="ECO:0000256" key="2">
    <source>
        <dbReference type="ARBA" id="ARBA00005726"/>
    </source>
</evidence>
<dbReference type="PROSITE" id="PS50102">
    <property type="entry name" value="RRM"/>
    <property type="match status" value="1"/>
</dbReference>
<accession>A0A397AP89</accession>
<dbReference type="Pfam" id="PF04858">
    <property type="entry name" value="TH1"/>
    <property type="match status" value="1"/>
</dbReference>
<dbReference type="PROSITE" id="PS50195">
    <property type="entry name" value="PX"/>
    <property type="match status" value="1"/>
</dbReference>
<feature type="region of interest" description="Disordered" evidence="8">
    <location>
        <begin position="499"/>
        <end position="528"/>
    </location>
</feature>
<dbReference type="VEuPathDB" id="FungiDB:H257_07452"/>
<dbReference type="Pfam" id="PF00076">
    <property type="entry name" value="RRM_1"/>
    <property type="match status" value="1"/>
</dbReference>
<dbReference type="GO" id="GO:0034244">
    <property type="term" value="P:negative regulation of transcription elongation by RNA polymerase II"/>
    <property type="evidence" value="ECO:0007669"/>
    <property type="project" value="TreeGrafter"/>
</dbReference>
<keyword evidence="6" id="KW-0539">Nucleus</keyword>
<evidence type="ECO:0000256" key="5">
    <source>
        <dbReference type="ARBA" id="ARBA00023163"/>
    </source>
</evidence>
<comment type="subcellular location">
    <subcellularLocation>
        <location evidence="1">Nucleus</location>
    </subcellularLocation>
</comment>
<dbReference type="InterPro" id="IPR001683">
    <property type="entry name" value="PX_dom"/>
</dbReference>
<dbReference type="PANTHER" id="PTHR12144">
    <property type="entry name" value="NEGATIVE ELONGATION FACTOR D"/>
    <property type="match status" value="1"/>
</dbReference>
<dbReference type="InterPro" id="IPR006942">
    <property type="entry name" value="TH1"/>
</dbReference>
<dbReference type="GO" id="GO:0003723">
    <property type="term" value="F:RNA binding"/>
    <property type="evidence" value="ECO:0007669"/>
    <property type="project" value="UniProtKB-UniRule"/>
</dbReference>
<protein>
    <recommendedName>
        <fullName evidence="13">RRM domain-containing protein</fullName>
    </recommendedName>
</protein>
<dbReference type="InterPro" id="IPR035979">
    <property type="entry name" value="RBD_domain_sf"/>
</dbReference>
<organism evidence="11 12">
    <name type="scientific">Aphanomyces astaci</name>
    <name type="common">Crayfish plague agent</name>
    <dbReference type="NCBI Taxonomy" id="112090"/>
    <lineage>
        <taxon>Eukaryota</taxon>
        <taxon>Sar</taxon>
        <taxon>Stramenopiles</taxon>
        <taxon>Oomycota</taxon>
        <taxon>Saprolegniomycetes</taxon>
        <taxon>Saprolegniales</taxon>
        <taxon>Verrucalvaceae</taxon>
        <taxon>Aphanomyces</taxon>
    </lineage>
</organism>
<evidence type="ECO:0000256" key="8">
    <source>
        <dbReference type="SAM" id="MobiDB-lite"/>
    </source>
</evidence>
<dbReference type="VEuPathDB" id="FungiDB:H257_07454"/>
<reference evidence="11 12" key="1">
    <citation type="submission" date="2018-08" db="EMBL/GenBank/DDBJ databases">
        <title>Aphanomyces genome sequencing and annotation.</title>
        <authorList>
            <person name="Minardi D."/>
            <person name="Oidtmann B."/>
            <person name="Van Der Giezen M."/>
            <person name="Studholme D.J."/>
        </authorList>
    </citation>
    <scope>NUCLEOTIDE SEQUENCE [LARGE SCALE GENOMIC DNA]</scope>
    <source>
        <strain evidence="11 12">Kv</strain>
    </source>
</reference>
<dbReference type="GO" id="GO:0035091">
    <property type="term" value="F:phosphatidylinositol binding"/>
    <property type="evidence" value="ECO:0007669"/>
    <property type="project" value="InterPro"/>
</dbReference>
<keyword evidence="5" id="KW-0804">Transcription</keyword>
<evidence type="ECO:0008006" key="13">
    <source>
        <dbReference type="Google" id="ProtNLM"/>
    </source>
</evidence>
<keyword evidence="7" id="KW-0694">RNA-binding</keyword>
<feature type="compositionally biased region" description="Polar residues" evidence="8">
    <location>
        <begin position="499"/>
        <end position="510"/>
    </location>
</feature>
<evidence type="ECO:0000313" key="12">
    <source>
        <dbReference type="Proteomes" id="UP000265427"/>
    </source>
</evidence>
<dbReference type="Proteomes" id="UP000265427">
    <property type="component" value="Unassembled WGS sequence"/>
</dbReference>
<feature type="domain" description="PX" evidence="10">
    <location>
        <begin position="583"/>
        <end position="690"/>
    </location>
</feature>
<evidence type="ECO:0000259" key="10">
    <source>
        <dbReference type="PROSITE" id="PS50195"/>
    </source>
</evidence>
<evidence type="ECO:0000256" key="7">
    <source>
        <dbReference type="PROSITE-ProRule" id="PRU00176"/>
    </source>
</evidence>
<dbReference type="SUPFAM" id="SSF54928">
    <property type="entry name" value="RNA-binding domain, RBD"/>
    <property type="match status" value="1"/>
</dbReference>
<keyword evidence="3" id="KW-0678">Repressor</keyword>
<proteinExistence type="inferred from homology"/>
<feature type="compositionally biased region" description="Pro residues" evidence="8">
    <location>
        <begin position="518"/>
        <end position="527"/>
    </location>
</feature>
<sequence>MWGWVLVSDAVFVESGGAEFADAAASLLVDTLQCGHVVLSVSELTNHNQALERLWVLDPYMSNAHIRRMMWLFPAPTALEGRATGTEIPFAGVDDVREDYLALQKICMHSAYSYIYTQQVLLQLDQTLSTSSVHVLPYRSKLERLRQTLHEAVLTAHGDQKLDSLHVLKRAGVSAAYPALSEAIGLVLHEQKCSQVASELLKAVYTSPSLPPVAHIREHVVGLSDAVDKLVRSMAIPVVSMGILHWLQLLVASKTFYNGPFFHAAFPVVMSLLRQAIALHVGQWPTVFQVLVTSVRLQPESNPVKVLETKKETLRCMVHLMTCGYIFPVLHFIATQTDDLDQALLRHFIQLVLMRIAPPYSLRFTTVLSDILLHPKVSQALRTCPVETKAKLKEFAHVCQAEDELAADIRRTLSETEFKKYFSQYGKVVSAEVMFNRETNKSRGFGFVIFETEHSVDLVLQDGGHVLDGKSVRLLLILSDSSGVPSVAIHTQAAVSTSRGSFSDDLSSTPKHLLSPRSNPPASPASPAPLASVGTFGGYAAAVRYGGTGAPVPPSLTGLALDDDEIPPLRFGDPAWCKQTVRNPIVISVSEPETRGSYIKKYTTYAVRQDSSSGVRRRFSDFSWLHATLAGRYVGMLIPSMPEKVVYKSDACIRSRMRGLTIFVNQIMRSPYLRQDAAVVGFLGVADDTEWDHVKKKLEEKCSALSKDISELHLVFNQWKNVEFNACDDKHTELNAILSTTTTTMAGWHDVQYHQPVIHDLMLHEGIKYIAAQVRDFKDILKQRDAALASALSVTKPTPAVGVSKTHSYFPRYVATEPTAADMEASASRHEHIASCITRALFFSEAKRIK</sequence>
<dbReference type="SMART" id="SM00312">
    <property type="entry name" value="PX"/>
    <property type="match status" value="1"/>
</dbReference>
<evidence type="ECO:0000256" key="1">
    <source>
        <dbReference type="ARBA" id="ARBA00004123"/>
    </source>
</evidence>
<dbReference type="InterPro" id="IPR000504">
    <property type="entry name" value="RRM_dom"/>
</dbReference>
<evidence type="ECO:0000313" key="11">
    <source>
        <dbReference type="EMBL" id="RHY07457.1"/>
    </source>
</evidence>
<comment type="similarity">
    <text evidence="2">Belongs to the NELF-D family.</text>
</comment>
<dbReference type="InterPro" id="IPR012677">
    <property type="entry name" value="Nucleotide-bd_a/b_plait_sf"/>
</dbReference>
<dbReference type="SUPFAM" id="SSF64268">
    <property type="entry name" value="PX domain"/>
    <property type="match status" value="1"/>
</dbReference>
<evidence type="ECO:0000256" key="4">
    <source>
        <dbReference type="ARBA" id="ARBA00023015"/>
    </source>
</evidence>
<dbReference type="PANTHER" id="PTHR12144:SF0">
    <property type="entry name" value="NEGATIVE ELONGATION FACTOR C_D"/>
    <property type="match status" value="1"/>
</dbReference>
<dbReference type="Gene3D" id="3.30.70.330">
    <property type="match status" value="1"/>
</dbReference>
<dbReference type="Gene3D" id="3.30.1520.10">
    <property type="entry name" value="Phox-like domain"/>
    <property type="match status" value="1"/>
</dbReference>
<keyword evidence="4" id="KW-0805">Transcription regulation</keyword>
<gene>
    <name evidence="11" type="ORF">DYB36_006080</name>
</gene>
<dbReference type="SMART" id="SM00360">
    <property type="entry name" value="RRM"/>
    <property type="match status" value="1"/>
</dbReference>
<dbReference type="Pfam" id="PF00787">
    <property type="entry name" value="PX"/>
    <property type="match status" value="1"/>
</dbReference>
<dbReference type="GO" id="GO:0032021">
    <property type="term" value="C:NELF complex"/>
    <property type="evidence" value="ECO:0007669"/>
    <property type="project" value="TreeGrafter"/>
</dbReference>
<evidence type="ECO:0000259" key="9">
    <source>
        <dbReference type="PROSITE" id="PS50102"/>
    </source>
</evidence>